<protein>
    <submittedName>
        <fullName evidence="1">DUF3179 domain-containing (Seleno)protein</fullName>
    </submittedName>
</protein>
<dbReference type="AlphaFoldDB" id="A0ABD5VDG9"/>
<dbReference type="RefSeq" id="WP_336350395.1">
    <property type="nucleotide sequence ID" value="NZ_JAZAQL010000002.1"/>
</dbReference>
<comment type="caution">
    <text evidence="1">The sequence shown here is derived from an EMBL/GenBank/DDBJ whole genome shotgun (WGS) entry which is preliminary data.</text>
</comment>
<gene>
    <name evidence="1" type="ORF">ACFQGB_11240</name>
</gene>
<dbReference type="Pfam" id="PF11376">
    <property type="entry name" value="DUF3179"/>
    <property type="match status" value="2"/>
</dbReference>
<dbReference type="PROSITE" id="PS51257">
    <property type="entry name" value="PROKAR_LIPOPROTEIN"/>
    <property type="match status" value="1"/>
</dbReference>
<keyword evidence="2" id="KW-1185">Reference proteome</keyword>
<dbReference type="InterPro" id="IPR021516">
    <property type="entry name" value="DUF3179"/>
</dbReference>
<evidence type="ECO:0000313" key="2">
    <source>
        <dbReference type="Proteomes" id="UP001596395"/>
    </source>
</evidence>
<sequence>MNRRALLRATAAAVGLGGLAGCLDLASSFGADRGTASGRAGPGTGGEDAYPSLAQTGFPPTVCEESTQPWALLEIDDPQFARDWPRDVDERYADDGRLDDSQVVVGLTGGDRPRAYPVTVLWRHEVVEDEYAGEPLLVTYCSLCRSGMVASRVVAGETRSFRATGLLWRPEDVFAAAAEEDNRSFGATVRDTDVGVRNAGNLVMVDRESGSYWSQLLARAICGPLENEALAIRPSQVATWGDWRREHAESEVLLPPPYSGVDETGAERRK</sequence>
<accession>A0ABD5VDG9</accession>
<reference evidence="1 2" key="1">
    <citation type="journal article" date="2019" name="Int. J. Syst. Evol. Microbiol.">
        <title>The Global Catalogue of Microorganisms (GCM) 10K type strain sequencing project: providing services to taxonomists for standard genome sequencing and annotation.</title>
        <authorList>
            <consortium name="The Broad Institute Genomics Platform"/>
            <consortium name="The Broad Institute Genome Sequencing Center for Infectious Disease"/>
            <person name="Wu L."/>
            <person name="Ma J."/>
        </authorList>
    </citation>
    <scope>NUCLEOTIDE SEQUENCE [LARGE SCALE GENOMIC DNA]</scope>
    <source>
        <strain evidence="1 2">GX26</strain>
    </source>
</reference>
<name>A0ABD5VDG9_9EURY</name>
<organism evidence="1 2">
    <name type="scientific">Halorubellus litoreus</name>
    <dbReference type="NCBI Taxonomy" id="755308"/>
    <lineage>
        <taxon>Archaea</taxon>
        <taxon>Methanobacteriati</taxon>
        <taxon>Methanobacteriota</taxon>
        <taxon>Stenosarchaea group</taxon>
        <taxon>Halobacteria</taxon>
        <taxon>Halobacteriales</taxon>
        <taxon>Halorubellaceae</taxon>
        <taxon>Halorubellus</taxon>
    </lineage>
</organism>
<dbReference type="EMBL" id="JBHSXN010000002">
    <property type="protein sequence ID" value="MFC6953437.1"/>
    <property type="molecule type" value="Genomic_DNA"/>
</dbReference>
<dbReference type="Proteomes" id="UP001596395">
    <property type="component" value="Unassembled WGS sequence"/>
</dbReference>
<evidence type="ECO:0000313" key="1">
    <source>
        <dbReference type="EMBL" id="MFC6953437.1"/>
    </source>
</evidence>
<proteinExistence type="predicted"/>